<accession>D6PKS4</accession>
<dbReference type="Gene3D" id="3.90.1150.10">
    <property type="entry name" value="Aspartate Aminotransferase, domain 1"/>
    <property type="match status" value="1"/>
</dbReference>
<evidence type="ECO:0000313" key="3">
    <source>
        <dbReference type="EMBL" id="ADD96325.1"/>
    </source>
</evidence>
<keyword evidence="2" id="KW-0663">Pyridoxal phosphate</keyword>
<dbReference type="InterPro" id="IPR000277">
    <property type="entry name" value="Cys/Met-Metab_PyrdxlP-dep_enz"/>
</dbReference>
<dbReference type="PANTHER" id="PTHR11808">
    <property type="entry name" value="TRANS-SULFURATION ENZYME FAMILY MEMBER"/>
    <property type="match status" value="1"/>
</dbReference>
<proteinExistence type="predicted"/>
<dbReference type="GO" id="GO:0016846">
    <property type="term" value="F:carbon-sulfur lyase activity"/>
    <property type="evidence" value="ECO:0007669"/>
    <property type="project" value="TreeGrafter"/>
</dbReference>
<dbReference type="GO" id="GO:0019346">
    <property type="term" value="P:transsulfuration"/>
    <property type="evidence" value="ECO:0007669"/>
    <property type="project" value="InterPro"/>
</dbReference>
<reference evidence="3" key="1">
    <citation type="journal article" date="2010" name="ISME J.">
        <title>Metagenome of the Mediterranean deep chlorophyll maximum studied by direct and fosmid library 454 pyrosequencing.</title>
        <authorList>
            <person name="Ghai R."/>
            <person name="Martin-Cuadrado A.B."/>
            <person name="Molto A.G."/>
            <person name="Heredia I.G."/>
            <person name="Cabrera R."/>
            <person name="Martin J."/>
            <person name="Verdu M."/>
            <person name="Deschamps P."/>
            <person name="Moreira D."/>
            <person name="Lopez-Garcia P."/>
            <person name="Mira A."/>
            <person name="Rodriguez-Valera F."/>
        </authorList>
    </citation>
    <scope>NUCLEOTIDE SEQUENCE</scope>
</reference>
<dbReference type="InterPro" id="IPR015422">
    <property type="entry name" value="PyrdxlP-dep_Trfase_small"/>
</dbReference>
<dbReference type="PIRSF" id="PIRSF001434">
    <property type="entry name" value="CGS"/>
    <property type="match status" value="1"/>
</dbReference>
<sequence>MLMADEKSDTYEGFGTKAVHSGTNHIGDAVNTPIFQSSTYKLTDERYAGWAAGAQHTLLYARLSSVNSDAVAQKLTAMENGEDAETFASGMAAISTTLMALLNSGDHIVASTDVYGGTYGLMTEELPRFGIETTMADMRDPSSYEAAIQPNTKILYIETLTNPVLKVCDIPAMVEVAKRHNLLCIIDNTFASPWACQPLSMGVDLVIHSTTKYLGGHSDIIGGAVVGSKELIAQIFPRKVHFGGSPDPHNCYLLERGMRTLHVRMPTICSNAATLAKRLEAHPMIERVNHPSLSSHDDYEVAQRVMPKGTGMIGFVVKGGDDAALKFMRGLTMIYEATSLGGVESLVECPFNSSHMMIPEDVRHAAGLVPGYVRMSIGIEDVEDLWADLERGFANV</sequence>
<comment type="cofactor">
    <cofactor evidence="1">
        <name>pyridoxal 5'-phosphate</name>
        <dbReference type="ChEBI" id="CHEBI:597326"/>
    </cofactor>
</comment>
<dbReference type="FunFam" id="3.40.640.10:FF:000046">
    <property type="entry name" value="Cystathionine gamma-lyase"/>
    <property type="match status" value="1"/>
</dbReference>
<name>D6PKS4_9ZZZZ</name>
<evidence type="ECO:0000256" key="2">
    <source>
        <dbReference type="ARBA" id="ARBA00022898"/>
    </source>
</evidence>
<dbReference type="InterPro" id="IPR054542">
    <property type="entry name" value="Cys_met_metab_PP"/>
</dbReference>
<evidence type="ECO:0000256" key="1">
    <source>
        <dbReference type="ARBA" id="ARBA00001933"/>
    </source>
</evidence>
<dbReference type="EMBL" id="GU943132">
    <property type="protein sequence ID" value="ADD96325.1"/>
    <property type="molecule type" value="Genomic_DNA"/>
</dbReference>
<dbReference type="PROSITE" id="PS00868">
    <property type="entry name" value="CYS_MET_METAB_PP"/>
    <property type="match status" value="1"/>
</dbReference>
<keyword evidence="3" id="KW-0456">Lyase</keyword>
<dbReference type="GO" id="GO:0030170">
    <property type="term" value="F:pyridoxal phosphate binding"/>
    <property type="evidence" value="ECO:0007669"/>
    <property type="project" value="InterPro"/>
</dbReference>
<organism evidence="3">
    <name type="scientific">uncultured organism MedDCM-OCT-S08-C256</name>
    <dbReference type="NCBI Taxonomy" id="743636"/>
    <lineage>
        <taxon>unclassified sequences</taxon>
        <taxon>environmental samples</taxon>
    </lineage>
</organism>
<dbReference type="InterPro" id="IPR015421">
    <property type="entry name" value="PyrdxlP-dep_Trfase_major"/>
</dbReference>
<protein>
    <submittedName>
        <fullName evidence="3">Cystathionine beta lyase/cystathionine gamma synthase</fullName>
    </submittedName>
</protein>
<dbReference type="AlphaFoldDB" id="D6PKS4"/>
<dbReference type="Pfam" id="PF01053">
    <property type="entry name" value="Cys_Met_Meta_PP"/>
    <property type="match status" value="1"/>
</dbReference>
<dbReference type="CDD" id="cd00614">
    <property type="entry name" value="CGS_like"/>
    <property type="match status" value="1"/>
</dbReference>
<dbReference type="SUPFAM" id="SSF53383">
    <property type="entry name" value="PLP-dependent transferases"/>
    <property type="match status" value="1"/>
</dbReference>
<dbReference type="Gene3D" id="3.40.640.10">
    <property type="entry name" value="Type I PLP-dependent aspartate aminotransferase-like (Major domain)"/>
    <property type="match status" value="1"/>
</dbReference>
<dbReference type="InterPro" id="IPR015424">
    <property type="entry name" value="PyrdxlP-dep_Trfase"/>
</dbReference>